<keyword evidence="5 9" id="KW-0297">G-protein coupled receptor</keyword>
<evidence type="ECO:0000256" key="7">
    <source>
        <dbReference type="ARBA" id="ARBA00023170"/>
    </source>
</evidence>
<feature type="transmembrane region" description="Helical" evidence="10">
    <location>
        <begin position="330"/>
        <end position="347"/>
    </location>
</feature>
<feature type="transmembrane region" description="Helical" evidence="10">
    <location>
        <begin position="12"/>
        <end position="37"/>
    </location>
</feature>
<feature type="transmembrane region" description="Helical" evidence="10">
    <location>
        <begin position="95"/>
        <end position="118"/>
    </location>
</feature>
<reference evidence="12" key="1">
    <citation type="journal article" date="2016" name="PLoS Biol.">
        <title>GPCRs Direct Germline Development and Somatic Gonad Function in Planarians.</title>
        <authorList>
            <person name="Saberi A."/>
            <person name="Jamal A."/>
            <person name="Beets I."/>
            <person name="Schoofs L."/>
            <person name="Newmark P.A."/>
        </authorList>
    </citation>
    <scope>NUCLEOTIDE SEQUENCE</scope>
</reference>
<evidence type="ECO:0000256" key="5">
    <source>
        <dbReference type="ARBA" id="ARBA00023040"/>
    </source>
</evidence>
<dbReference type="SUPFAM" id="SSF81321">
    <property type="entry name" value="Family A G protein-coupled receptor-like"/>
    <property type="match status" value="1"/>
</dbReference>
<evidence type="ECO:0000256" key="4">
    <source>
        <dbReference type="ARBA" id="ARBA00022989"/>
    </source>
</evidence>
<dbReference type="GO" id="GO:0007218">
    <property type="term" value="P:neuropeptide signaling pathway"/>
    <property type="evidence" value="ECO:0007669"/>
    <property type="project" value="TreeGrafter"/>
</dbReference>
<evidence type="ECO:0000256" key="8">
    <source>
        <dbReference type="ARBA" id="ARBA00023224"/>
    </source>
</evidence>
<keyword evidence="2" id="KW-1003">Cell membrane</keyword>
<comment type="similarity">
    <text evidence="9">Belongs to the G-protein coupled receptor 1 family.</text>
</comment>
<feature type="transmembrane region" description="Helical" evidence="10">
    <location>
        <begin position="194"/>
        <end position="216"/>
    </location>
</feature>
<keyword evidence="6 10" id="KW-0472">Membrane</keyword>
<dbReference type="InterPro" id="IPR017452">
    <property type="entry name" value="GPCR_Rhodpsn_7TM"/>
</dbReference>
<dbReference type="PANTHER" id="PTHR24230">
    <property type="entry name" value="G-PROTEIN COUPLED RECEPTOR"/>
    <property type="match status" value="1"/>
</dbReference>
<evidence type="ECO:0000256" key="3">
    <source>
        <dbReference type="ARBA" id="ARBA00022692"/>
    </source>
</evidence>
<name>A0A193KUN5_SCHMD</name>
<feature type="transmembrane region" description="Helical" evidence="10">
    <location>
        <begin position="290"/>
        <end position="310"/>
    </location>
</feature>
<dbReference type="OrthoDB" id="6076970at2759"/>
<proteinExistence type="evidence at transcript level"/>
<evidence type="ECO:0000256" key="10">
    <source>
        <dbReference type="SAM" id="Phobius"/>
    </source>
</evidence>
<accession>A0A193KUN5</accession>
<dbReference type="PANTHER" id="PTHR24230:SF158">
    <property type="entry name" value="G-PROTEIN COUPLED RECEPTORS FAMILY 1 PROFILE DOMAIN-CONTAINING PROTEIN"/>
    <property type="match status" value="1"/>
</dbReference>
<feature type="transmembrane region" description="Helical" evidence="10">
    <location>
        <begin position="49"/>
        <end position="71"/>
    </location>
</feature>
<keyword evidence="8 9" id="KW-0807">Transducer</keyword>
<keyword evidence="7 9" id="KW-0675">Receptor</keyword>
<evidence type="ECO:0000256" key="1">
    <source>
        <dbReference type="ARBA" id="ARBA00004651"/>
    </source>
</evidence>
<evidence type="ECO:0000259" key="11">
    <source>
        <dbReference type="PROSITE" id="PS50262"/>
    </source>
</evidence>
<feature type="domain" description="G-protein coupled receptors family 1 profile" evidence="11">
    <location>
        <begin position="29"/>
        <end position="344"/>
    </location>
</feature>
<dbReference type="EMBL" id="KX018869">
    <property type="protein sequence ID" value="ANO39030.1"/>
    <property type="molecule type" value="mRNA"/>
</dbReference>
<sequence>MSTMTKELTNQIPTTIGILIIISVIGSIGNLLVLIIYSQKRDKSTANQFIKTLAISDCIVCLVIIPFTIYIEFNDWKVSIDMICKSYYFLNNSSIPFGALLITLIAIDRFFCVCYPFLSLMTVKRSKVCVFIVFMMSVVLGVLSVFQVKTFKLSKNSTNMNSTLIQSECIDVSRYANPTKYELLFFTIVQRSQLISYAICICVVICLYILIYRFVLAAARKKARLKGLNSSSTTSFLWNKFFKSRSIKRINSDSNNDDTSVPCQTTEELMTKPGPSNNDKAIKRKFKETILIQNFKTALMLFVVAITYIVTFLPACLMVNSSLALNLPVFYMYYINNAANPIIYCFMNKNFREDVVNFFHQHLIKK</sequence>
<evidence type="ECO:0000256" key="2">
    <source>
        <dbReference type="ARBA" id="ARBA00022475"/>
    </source>
</evidence>
<feature type="transmembrane region" description="Helical" evidence="10">
    <location>
        <begin position="130"/>
        <end position="148"/>
    </location>
</feature>
<keyword evidence="4 10" id="KW-1133">Transmembrane helix</keyword>
<evidence type="ECO:0000256" key="9">
    <source>
        <dbReference type="RuleBase" id="RU000688"/>
    </source>
</evidence>
<dbReference type="PROSITE" id="PS50262">
    <property type="entry name" value="G_PROTEIN_RECEP_F1_2"/>
    <property type="match status" value="1"/>
</dbReference>
<dbReference type="AlphaFoldDB" id="A0A193KUN5"/>
<dbReference type="PROSITE" id="PS00237">
    <property type="entry name" value="G_PROTEIN_RECEP_F1_1"/>
    <property type="match status" value="1"/>
</dbReference>
<dbReference type="GO" id="GO:0005886">
    <property type="term" value="C:plasma membrane"/>
    <property type="evidence" value="ECO:0007669"/>
    <property type="project" value="UniProtKB-SubCell"/>
</dbReference>
<organism evidence="12">
    <name type="scientific">Schmidtea mediterranea</name>
    <name type="common">Freshwater planarian flatworm</name>
    <dbReference type="NCBI Taxonomy" id="79327"/>
    <lineage>
        <taxon>Eukaryota</taxon>
        <taxon>Metazoa</taxon>
        <taxon>Spiralia</taxon>
        <taxon>Lophotrochozoa</taxon>
        <taxon>Platyhelminthes</taxon>
        <taxon>Rhabditophora</taxon>
        <taxon>Seriata</taxon>
        <taxon>Tricladida</taxon>
        <taxon>Continenticola</taxon>
        <taxon>Geoplanoidea</taxon>
        <taxon>Dugesiidae</taxon>
        <taxon>Schmidtea</taxon>
    </lineage>
</organism>
<comment type="subcellular location">
    <subcellularLocation>
        <location evidence="1">Cell membrane</location>
        <topology evidence="1">Multi-pass membrane protein</topology>
    </subcellularLocation>
</comment>
<evidence type="ECO:0000313" key="12">
    <source>
        <dbReference type="EMBL" id="ANO39030.1"/>
    </source>
</evidence>
<dbReference type="Gene3D" id="1.20.1070.10">
    <property type="entry name" value="Rhodopsin 7-helix transmembrane proteins"/>
    <property type="match status" value="1"/>
</dbReference>
<protein>
    <submittedName>
        <fullName evidence="12">GCR056</fullName>
    </submittedName>
</protein>
<keyword evidence="3 9" id="KW-0812">Transmembrane</keyword>
<dbReference type="CDD" id="cd00637">
    <property type="entry name" value="7tm_classA_rhodopsin-like"/>
    <property type="match status" value="1"/>
</dbReference>
<dbReference type="GO" id="GO:0008528">
    <property type="term" value="F:G protein-coupled peptide receptor activity"/>
    <property type="evidence" value="ECO:0007669"/>
    <property type="project" value="TreeGrafter"/>
</dbReference>
<evidence type="ECO:0000256" key="6">
    <source>
        <dbReference type="ARBA" id="ARBA00023136"/>
    </source>
</evidence>
<dbReference type="Pfam" id="PF00001">
    <property type="entry name" value="7tm_1"/>
    <property type="match status" value="1"/>
</dbReference>
<dbReference type="PRINTS" id="PR00237">
    <property type="entry name" value="GPCRRHODOPSN"/>
</dbReference>
<dbReference type="InterPro" id="IPR000276">
    <property type="entry name" value="GPCR_Rhodpsn"/>
</dbReference>
<gene>
    <name evidence="12" type="primary">gcr056</name>
</gene>